<comment type="caution">
    <text evidence="1">The sequence shown here is derived from an EMBL/GenBank/DDBJ whole genome shotgun (WGS) entry which is preliminary data.</text>
</comment>
<reference evidence="1 2" key="1">
    <citation type="submission" date="2021-06" db="EMBL/GenBank/DDBJ databases">
        <title>Caerostris extrusa draft genome.</title>
        <authorList>
            <person name="Kono N."/>
            <person name="Arakawa K."/>
        </authorList>
    </citation>
    <scope>NUCLEOTIDE SEQUENCE [LARGE SCALE GENOMIC DNA]</scope>
</reference>
<name>A0AAV4TKZ5_CAEEX</name>
<proteinExistence type="predicted"/>
<evidence type="ECO:0000313" key="2">
    <source>
        <dbReference type="Proteomes" id="UP001054945"/>
    </source>
</evidence>
<keyword evidence="2" id="KW-1185">Reference proteome</keyword>
<accession>A0AAV4TKZ5</accession>
<gene>
    <name evidence="1" type="ORF">CEXT_495651</name>
</gene>
<dbReference type="Proteomes" id="UP001054945">
    <property type="component" value="Unassembled WGS sequence"/>
</dbReference>
<dbReference type="EMBL" id="BPLR01011482">
    <property type="protein sequence ID" value="GIY46795.1"/>
    <property type="molecule type" value="Genomic_DNA"/>
</dbReference>
<evidence type="ECO:0000313" key="1">
    <source>
        <dbReference type="EMBL" id="GIY46795.1"/>
    </source>
</evidence>
<sequence>MWLLGRHASCRSSMVRWGLARGRGDGKLGSAMHLAPRSDTNICFFGFLEVEEKNANLSDNSAADVFEVGRNPIQAEEENNK</sequence>
<dbReference type="AlphaFoldDB" id="A0AAV4TKZ5"/>
<protein>
    <submittedName>
        <fullName evidence="1">Uncharacterized protein</fullName>
    </submittedName>
</protein>
<organism evidence="1 2">
    <name type="scientific">Caerostris extrusa</name>
    <name type="common">Bark spider</name>
    <name type="synonym">Caerostris bankana</name>
    <dbReference type="NCBI Taxonomy" id="172846"/>
    <lineage>
        <taxon>Eukaryota</taxon>
        <taxon>Metazoa</taxon>
        <taxon>Ecdysozoa</taxon>
        <taxon>Arthropoda</taxon>
        <taxon>Chelicerata</taxon>
        <taxon>Arachnida</taxon>
        <taxon>Araneae</taxon>
        <taxon>Araneomorphae</taxon>
        <taxon>Entelegynae</taxon>
        <taxon>Araneoidea</taxon>
        <taxon>Araneidae</taxon>
        <taxon>Caerostris</taxon>
    </lineage>
</organism>